<dbReference type="EMBL" id="JALGAR010000001">
    <property type="protein sequence ID" value="MCI4656337.1"/>
    <property type="molecule type" value="Genomic_DNA"/>
</dbReference>
<keyword evidence="1" id="KW-1133">Transmembrane helix</keyword>
<evidence type="ECO:0000313" key="2">
    <source>
        <dbReference type="EMBL" id="MCI4656337.1"/>
    </source>
</evidence>
<comment type="caution">
    <text evidence="2">The sequence shown here is derived from an EMBL/GenBank/DDBJ whole genome shotgun (WGS) entry which is preliminary data.</text>
</comment>
<evidence type="ECO:0000256" key="1">
    <source>
        <dbReference type="SAM" id="Phobius"/>
    </source>
</evidence>
<gene>
    <name evidence="2" type="ORF">MQH31_00720</name>
</gene>
<dbReference type="RefSeq" id="WP_243010574.1">
    <property type="nucleotide sequence ID" value="NZ_JALGAR010000001.1"/>
</dbReference>
<feature type="transmembrane region" description="Helical" evidence="1">
    <location>
        <begin position="247"/>
        <end position="266"/>
    </location>
</feature>
<dbReference type="AlphaFoldDB" id="A0AA41QSU5"/>
<accession>A0AA41QSU5</accession>
<proteinExistence type="predicted"/>
<protein>
    <recommendedName>
        <fullName evidence="4">LPXTG cell wall anchor domain-containing protein</fullName>
    </recommendedName>
</protein>
<evidence type="ECO:0008006" key="4">
    <source>
        <dbReference type="Google" id="ProtNLM"/>
    </source>
</evidence>
<organism evidence="2 3">
    <name type="scientific">Cryobacterium zhongshanensis</name>
    <dbReference type="NCBI Taxonomy" id="2928153"/>
    <lineage>
        <taxon>Bacteria</taxon>
        <taxon>Bacillati</taxon>
        <taxon>Actinomycetota</taxon>
        <taxon>Actinomycetes</taxon>
        <taxon>Micrococcales</taxon>
        <taxon>Microbacteriaceae</taxon>
        <taxon>Cryobacterium</taxon>
    </lineage>
</organism>
<evidence type="ECO:0000313" key="3">
    <source>
        <dbReference type="Proteomes" id="UP001165341"/>
    </source>
</evidence>
<keyword evidence="1" id="KW-0472">Membrane</keyword>
<name>A0AA41QSU5_9MICO</name>
<keyword evidence="3" id="KW-1185">Reference proteome</keyword>
<dbReference type="Proteomes" id="UP001165341">
    <property type="component" value="Unassembled WGS sequence"/>
</dbReference>
<keyword evidence="1" id="KW-0812">Transmembrane</keyword>
<reference evidence="2" key="1">
    <citation type="submission" date="2022-03" db="EMBL/GenBank/DDBJ databases">
        <title>Cryobacterium sp. nov. strain ZS14-85, isolated from Antarctic soil.</title>
        <authorList>
            <person name="Li J."/>
            <person name="Niu G."/>
        </authorList>
    </citation>
    <scope>NUCLEOTIDE SEQUENCE</scope>
    <source>
        <strain evidence="2">ZS14-85</strain>
    </source>
</reference>
<sequence length="276" mass="27575">MTWRSVPTGARFGPRLGAASIATGSAVLIAILTLGGVAASASALGARTATAAIPTAAPTAPVDLLLSTDGTHYATTLSAGLFDGLGLLIPRGSQQATLWVRNPTAAPAEVRVSAHDVLLPAGGYADHVTLSAWNSGTGDTLSRTLRALDSCGIVVPSQPIAAGGTMKLIVTFTMADVSGTVDQGASAGLGLLVAMRDAQGGPFAASACDDPGTVVPVLPGTPTPTTKTFAAVAGTGFLAHTGVEPPAPVLVVGGLLLGVGLFLLLARRRRPEEDRE</sequence>